<feature type="coiled-coil region" evidence="2">
    <location>
        <begin position="226"/>
        <end position="279"/>
    </location>
</feature>
<keyword evidence="3" id="KW-0472">Membrane</keyword>
<dbReference type="STRING" id="926561.GCA_000379025_00766"/>
<evidence type="ECO:0000313" key="5">
    <source>
        <dbReference type="Proteomes" id="UP000295832"/>
    </source>
</evidence>
<dbReference type="SUPFAM" id="SSF117892">
    <property type="entry name" value="Band 7/SPFH domain"/>
    <property type="match status" value="1"/>
</dbReference>
<dbReference type="GO" id="GO:0005886">
    <property type="term" value="C:plasma membrane"/>
    <property type="evidence" value="ECO:0007669"/>
    <property type="project" value="TreeGrafter"/>
</dbReference>
<accession>A0A4R8H9X8</accession>
<sequence length="679" mass="76111">MLEMILYVVGGVAFLIFIGFPILLTLFYKKVDQGNAIVKNGIGGSKVSFTGTWIIPILHHWEKMDVSIKRVEIERIGKAGLICKDNLRADIKVAFFVRVNHTEEDVLRVAKSLGTKKASDTATLMEFFDAKFSEALKTVGKKFEFTQLYTERDTFKEEILQVIGTDLNGYVLDDAAIDHLEQTKIENLDENNVLDSEGIKKIIELTAEQSIRANEVKRNKEKTIVKQDVSAREAVLELERQQAEAEEKQKREIANMKSRENSQIKIVEEEERLKAERTRIKTDEEISIAEENKDRQVIIARVSKEGTESVQQERAQKETEIERTEREKVVSLAKIAKEKDLEKEKKSMQEVVRERVMVEKSVAEEEEKIKDTREIAQANREKQVNVTKAESDAEVKAIDKIKLAEAEKQSAQELAEKEVIMADTELKTSHKKAESIKIMADAKAEEASVQGISDSRVMKAQAEAFEAEGASKAKVEEMQAAAEAKAIKVKGESEAQVTREKALAEAEGINRKAEAMKKLDSVGKEHEEFKLKLNKDKEVELAEIGIKAEIARAQAEIMKDGLKNANVDIVGGDSIFFDKLINSISAGKQVDRLVNNSNVLTDVKDTFFNGDIDNFQKQLKTLIDSFNVDTEAIKNLTISSAIMKYMDDSNGTPSTAITKILDKAKELGVENDPIKSIIG</sequence>
<comment type="caution">
    <text evidence="4">The sequence shown here is derived from an EMBL/GenBank/DDBJ whole genome shotgun (WGS) entry which is preliminary data.</text>
</comment>
<keyword evidence="3" id="KW-1133">Transmembrane helix</keyword>
<evidence type="ECO:0000313" key="4">
    <source>
        <dbReference type="EMBL" id="TDX52488.1"/>
    </source>
</evidence>
<dbReference type="RefSeq" id="WP_134115660.1">
    <property type="nucleotide sequence ID" value="NZ_SOEG01000006.1"/>
</dbReference>
<dbReference type="Gene3D" id="3.30.479.30">
    <property type="entry name" value="Band 7 domain"/>
    <property type="match status" value="1"/>
</dbReference>
<organism evidence="4 5">
    <name type="scientific">Orenia marismortui</name>
    <dbReference type="NCBI Taxonomy" id="46469"/>
    <lineage>
        <taxon>Bacteria</taxon>
        <taxon>Bacillati</taxon>
        <taxon>Bacillota</taxon>
        <taxon>Clostridia</taxon>
        <taxon>Halanaerobiales</taxon>
        <taxon>Halobacteroidaceae</taxon>
        <taxon>Orenia</taxon>
    </lineage>
</organism>
<keyword evidence="5" id="KW-1185">Reference proteome</keyword>
<keyword evidence="3" id="KW-0812">Transmembrane</keyword>
<dbReference type="PANTHER" id="PTHR13806:SF31">
    <property type="entry name" value="FLOTILLIN-LIKE PROTEIN 1-RELATED"/>
    <property type="match status" value="1"/>
</dbReference>
<name>A0A4R8H9X8_9FIRM</name>
<proteinExistence type="predicted"/>
<dbReference type="GO" id="GO:0012505">
    <property type="term" value="C:endomembrane system"/>
    <property type="evidence" value="ECO:0007669"/>
    <property type="project" value="UniProtKB-SubCell"/>
</dbReference>
<gene>
    <name evidence="4" type="ORF">C7959_10651</name>
</gene>
<dbReference type="EMBL" id="SOEG01000006">
    <property type="protein sequence ID" value="TDX52488.1"/>
    <property type="molecule type" value="Genomic_DNA"/>
</dbReference>
<evidence type="ECO:0000256" key="2">
    <source>
        <dbReference type="SAM" id="Coils"/>
    </source>
</evidence>
<reference evidence="4 5" key="1">
    <citation type="submission" date="2019-03" db="EMBL/GenBank/DDBJ databases">
        <title>Subsurface microbial communities from deep shales in Ohio and West Virginia, USA.</title>
        <authorList>
            <person name="Wrighton K."/>
        </authorList>
    </citation>
    <scope>NUCLEOTIDE SEQUENCE [LARGE SCALE GENOMIC DNA]</scope>
    <source>
        <strain evidence="4 5">MSL 6dP</strain>
    </source>
</reference>
<evidence type="ECO:0000256" key="1">
    <source>
        <dbReference type="ARBA" id="ARBA00004308"/>
    </source>
</evidence>
<dbReference type="InterPro" id="IPR036013">
    <property type="entry name" value="Band_7/SPFH_dom_sf"/>
</dbReference>
<evidence type="ECO:0000256" key="3">
    <source>
        <dbReference type="SAM" id="Phobius"/>
    </source>
</evidence>
<comment type="subcellular location">
    <subcellularLocation>
        <location evidence="1">Endomembrane system</location>
    </subcellularLocation>
</comment>
<keyword evidence="2" id="KW-0175">Coiled coil</keyword>
<dbReference type="Proteomes" id="UP000295832">
    <property type="component" value="Unassembled WGS sequence"/>
</dbReference>
<dbReference type="AlphaFoldDB" id="A0A4R8H9X8"/>
<feature type="coiled-coil region" evidence="2">
    <location>
        <begin position="307"/>
        <end position="382"/>
    </location>
</feature>
<dbReference type="InterPro" id="IPR027705">
    <property type="entry name" value="Flotillin_fam"/>
</dbReference>
<protein>
    <submittedName>
        <fullName evidence="4">Putative membrane protein YqiK</fullName>
    </submittedName>
</protein>
<dbReference type="PANTHER" id="PTHR13806">
    <property type="entry name" value="FLOTILLIN-RELATED"/>
    <property type="match status" value="1"/>
</dbReference>
<feature type="transmembrane region" description="Helical" evidence="3">
    <location>
        <begin position="6"/>
        <end position="28"/>
    </location>
</feature>